<dbReference type="HAMAP" id="MF_01384">
    <property type="entry name" value="UreD"/>
    <property type="match status" value="1"/>
</dbReference>
<organism evidence="4 5">
    <name type="scientific">Clostridium disporicum</name>
    <dbReference type="NCBI Taxonomy" id="84024"/>
    <lineage>
        <taxon>Bacteria</taxon>
        <taxon>Bacillati</taxon>
        <taxon>Bacillota</taxon>
        <taxon>Clostridia</taxon>
        <taxon>Eubacteriales</taxon>
        <taxon>Clostridiaceae</taxon>
        <taxon>Clostridium</taxon>
    </lineage>
</organism>
<keyword evidence="3" id="KW-0963">Cytoplasm</keyword>
<dbReference type="PANTHER" id="PTHR33643:SF1">
    <property type="entry name" value="UREASE ACCESSORY PROTEIN D"/>
    <property type="match status" value="1"/>
</dbReference>
<reference evidence="4 5" key="1">
    <citation type="submission" date="2015-09" db="EMBL/GenBank/DDBJ databases">
        <authorList>
            <consortium name="Pathogen Informatics"/>
        </authorList>
    </citation>
    <scope>NUCLEOTIDE SEQUENCE [LARGE SCALE GENOMIC DNA]</scope>
    <source>
        <strain evidence="4 5">2789STDY5834855</strain>
    </source>
</reference>
<accession>A0A174FDC8</accession>
<dbReference type="GeneID" id="83010510"/>
<dbReference type="PANTHER" id="PTHR33643">
    <property type="entry name" value="UREASE ACCESSORY PROTEIN D"/>
    <property type="match status" value="1"/>
</dbReference>
<dbReference type="Proteomes" id="UP000095558">
    <property type="component" value="Unassembled WGS sequence"/>
</dbReference>
<keyword evidence="2 3" id="KW-0143">Chaperone</keyword>
<dbReference type="GO" id="GO:0005737">
    <property type="term" value="C:cytoplasm"/>
    <property type="evidence" value="ECO:0007669"/>
    <property type="project" value="UniProtKB-SubCell"/>
</dbReference>
<comment type="similarity">
    <text evidence="1 3">Belongs to the UreD family.</text>
</comment>
<evidence type="ECO:0000256" key="3">
    <source>
        <dbReference type="HAMAP-Rule" id="MF_01384"/>
    </source>
</evidence>
<keyword evidence="3" id="KW-0996">Nickel insertion</keyword>
<proteinExistence type="inferred from homology"/>
<name>A0A174FDC8_9CLOT</name>
<dbReference type="GO" id="GO:0016151">
    <property type="term" value="F:nickel cation binding"/>
    <property type="evidence" value="ECO:0007669"/>
    <property type="project" value="UniProtKB-UniRule"/>
</dbReference>
<dbReference type="STRING" id="84024.ERS852471_03098"/>
<dbReference type="RefSeq" id="WP_042394077.1">
    <property type="nucleotide sequence ID" value="NZ_CYYT01000013.1"/>
</dbReference>
<gene>
    <name evidence="3 4" type="primary">ureD</name>
    <name evidence="4" type="ORF">ERS852470_02456</name>
</gene>
<evidence type="ECO:0000256" key="2">
    <source>
        <dbReference type="ARBA" id="ARBA00023186"/>
    </source>
</evidence>
<comment type="subcellular location">
    <subcellularLocation>
        <location evidence="3">Cytoplasm</location>
    </subcellularLocation>
</comment>
<protein>
    <recommendedName>
        <fullName evidence="3">Urease accessory protein UreD</fullName>
    </recommendedName>
</protein>
<dbReference type="InterPro" id="IPR002669">
    <property type="entry name" value="UreD"/>
</dbReference>
<comment type="subunit">
    <text evidence="3">UreD, UreF and UreG form a complex that acts as a GTP-hydrolysis-dependent molecular chaperone, activating the urease apoprotein by helping to assemble the nickel containing metallocenter of UreC. The UreE protein probably delivers the nickel.</text>
</comment>
<evidence type="ECO:0000313" key="4">
    <source>
        <dbReference type="EMBL" id="CUO47567.1"/>
    </source>
</evidence>
<sequence length="282" mass="32166">MFKEAKNKSEYSGFIELVLEKKDGVTVATKKYYEGLVKVSRSIKMNRENIPTFYLLQLGGGYIEGEKYKNVFKLKDEARAIITTQASTKVYKCINKIKTEQETEISLGVNSILEYITDSVILYKDAIYKQVNNIYLDESSTLIYSDGITAGWSPDGDKFSYSGVQLKSNIYVNNKLVLLDNLVVNPRENDVTRLGFFEEYSNFGTLLVINKEINDSVISDLREKLTKLNLPIDFGISKLEINGFVLRVLGNLTQHIEQTIGCCHNYVRNRFLDSKDLVVRKN</sequence>
<dbReference type="AlphaFoldDB" id="A0A174FDC8"/>
<comment type="function">
    <text evidence="3">Required for maturation of urease via the functional incorporation of the urease nickel metallocenter.</text>
</comment>
<dbReference type="Pfam" id="PF01774">
    <property type="entry name" value="UreD"/>
    <property type="match status" value="1"/>
</dbReference>
<evidence type="ECO:0000256" key="1">
    <source>
        <dbReference type="ARBA" id="ARBA00007177"/>
    </source>
</evidence>
<evidence type="ECO:0000313" key="5">
    <source>
        <dbReference type="Proteomes" id="UP000095558"/>
    </source>
</evidence>
<dbReference type="EMBL" id="CYZV01000026">
    <property type="protein sequence ID" value="CUO47567.1"/>
    <property type="molecule type" value="Genomic_DNA"/>
</dbReference>
<dbReference type="OrthoDB" id="9807968at2"/>